<dbReference type="AlphaFoldDB" id="A0A6M4NPZ7"/>
<dbReference type="EMBL" id="MN629346">
    <property type="protein sequence ID" value="QJR99811.1"/>
    <property type="molecule type" value="Genomic_DNA"/>
</dbReference>
<evidence type="ECO:0000313" key="1">
    <source>
        <dbReference type="EMBL" id="QJR99811.1"/>
    </source>
</evidence>
<geneLocation type="plasmid" evidence="1">
    <name>p717068-IMP</name>
</geneLocation>
<organism evidence="1">
    <name type="scientific">Aeromonas caviae</name>
    <name type="common">Aeromonas punctata</name>
    <dbReference type="NCBI Taxonomy" id="648"/>
    <lineage>
        <taxon>Bacteria</taxon>
        <taxon>Pseudomonadati</taxon>
        <taxon>Pseudomonadota</taxon>
        <taxon>Gammaproteobacteria</taxon>
        <taxon>Aeromonadales</taxon>
        <taxon>Aeromonadaceae</taxon>
        <taxon>Aeromonas</taxon>
    </lineage>
</organism>
<proteinExistence type="predicted"/>
<accession>A0A6M4NPZ7</accession>
<name>A0A6M4NPZ7_AERCA</name>
<protein>
    <submittedName>
        <fullName evidence="1">Uncharacterized protein</fullName>
    </submittedName>
</protein>
<keyword evidence="1" id="KW-0614">Plasmid</keyword>
<sequence length="198" mass="21298">MYGFQITNSKGVNLIKGDEYVPCFLAKRDFTSGPSTQTWDTGISGSEPPPLVFARGICVAGVSSETGRWVVSVWGHRPQGVVTVYLFTRALNSPSKYGVQVFSSSGKLSYQSSSKAIRVIDVVSSMQNNNLPKRYTVPVAVTAKVLFARSYGIGMSYLYGLIADLDNSVSVQVVQTIPAEVSFGLSYASFAVIDVTGL</sequence>
<reference evidence="1" key="1">
    <citation type="submission" date="2019-10" db="EMBL/GenBank/DDBJ databases">
        <authorList>
            <person name="Zhou D."/>
            <person name="Cheng Q."/>
        </authorList>
    </citation>
    <scope>NUCLEOTIDE SEQUENCE</scope>
    <source>
        <strain evidence="1">1507-17068</strain>
        <plasmid evidence="1">p717068-IMP</plasmid>
    </source>
</reference>